<dbReference type="Pfam" id="PF20250">
    <property type="entry name" value="FapA_N"/>
    <property type="match status" value="1"/>
</dbReference>
<name>A0A845QZH9_9CLOT</name>
<dbReference type="RefSeq" id="WP_160198351.1">
    <property type="nucleotide sequence ID" value="NZ_QXXA01000016.1"/>
</dbReference>
<dbReference type="AlphaFoldDB" id="A0A845QZH9"/>
<dbReference type="EMBL" id="QXXA01000016">
    <property type="protein sequence ID" value="NBI07885.1"/>
    <property type="molecule type" value="Genomic_DNA"/>
</dbReference>
<evidence type="ECO:0000313" key="3">
    <source>
        <dbReference type="Proteomes" id="UP000467132"/>
    </source>
</evidence>
<organism evidence="2 3">
    <name type="scientific">Senegalia massiliensis</name>
    <dbReference type="NCBI Taxonomy" id="1720316"/>
    <lineage>
        <taxon>Bacteria</taxon>
        <taxon>Bacillati</taxon>
        <taxon>Bacillota</taxon>
        <taxon>Clostridia</taxon>
        <taxon>Eubacteriales</taxon>
        <taxon>Clostridiaceae</taxon>
        <taxon>Senegalia</taxon>
    </lineage>
</organism>
<gene>
    <name evidence="2" type="ORF">D3Z33_13575</name>
</gene>
<keyword evidence="3" id="KW-1185">Reference proteome</keyword>
<dbReference type="OrthoDB" id="9816426at2"/>
<dbReference type="InterPro" id="IPR046865">
    <property type="entry name" value="FapA_b_solenoid"/>
</dbReference>
<sequence length="453" mass="50942">MEGINLIIDKRNMNASIELIKIDDKAKFLNYEEILDKIEEKIKFGLDKFKLKDIIENHVYGKTICIAKGKEPINGEDGYLKYKFNIKNKLKPSMLNNGKVDFRDLGFFDNVKKGQILAEIIRPSKGQDGVNILGEKVSSLSGKEAKIKLGKNAVKFEEKIVSKIDGQVKLTNGKIEVLNTYTINSDINNETGNIEYNGTLKIMGSINPDFKVKTLGDIYIGGVVEDSKIESEGDIYISKGITGKNKTFLQTEGKLVTKYIENSTVIAKNDILSDDILHSKVHSHGSIIVDGRKGLIVGGECKAELSIQAKVVGSYMGTYTLLEIGNNPKIKEELELIKDKINSVDNNIEQILKSINLLKKKYKNNNLSPKKMNLFKQLLNTYPTLKDQKEKLVNKYNLKKDKSNSLSEGSIKIIDRIYPRTKIIIGNYEMNIKNIIKNSEFLVKDGEIKVSKL</sequence>
<reference evidence="2 3" key="1">
    <citation type="submission" date="2018-08" db="EMBL/GenBank/DDBJ databases">
        <title>Murine metabolic-syndrome-specific gut microbial biobank.</title>
        <authorList>
            <person name="Liu C."/>
        </authorList>
    </citation>
    <scope>NUCLEOTIDE SEQUENCE [LARGE SCALE GENOMIC DNA]</scope>
    <source>
        <strain evidence="2 3">583</strain>
    </source>
</reference>
<dbReference type="PANTHER" id="PTHR38032">
    <property type="entry name" value="POLYMERASE-RELATED"/>
    <property type="match status" value="1"/>
</dbReference>
<evidence type="ECO:0000313" key="2">
    <source>
        <dbReference type="EMBL" id="NBI07885.1"/>
    </source>
</evidence>
<evidence type="ECO:0000259" key="1">
    <source>
        <dbReference type="Pfam" id="PF20250"/>
    </source>
</evidence>
<dbReference type="Pfam" id="PF03961">
    <property type="entry name" value="FapA"/>
    <property type="match status" value="1"/>
</dbReference>
<dbReference type="Proteomes" id="UP000467132">
    <property type="component" value="Unassembled WGS sequence"/>
</dbReference>
<accession>A0A845QZH9</accession>
<feature type="domain" description="Flagellar Assembly Protein A N-terminal region" evidence="1">
    <location>
        <begin position="4"/>
        <end position="172"/>
    </location>
</feature>
<dbReference type="PANTHER" id="PTHR38032:SF1">
    <property type="entry name" value="RNA-BINDING PROTEIN KHPB N-TERMINAL DOMAIN-CONTAINING PROTEIN"/>
    <property type="match status" value="1"/>
</dbReference>
<proteinExistence type="predicted"/>
<protein>
    <submittedName>
        <fullName evidence="2">DUF342 domain-containing protein</fullName>
    </submittedName>
</protein>
<dbReference type="InterPro" id="IPR005646">
    <property type="entry name" value="FapA"/>
</dbReference>
<comment type="caution">
    <text evidence="2">The sequence shown here is derived from an EMBL/GenBank/DDBJ whole genome shotgun (WGS) entry which is preliminary data.</text>
</comment>
<dbReference type="InterPro" id="IPR046866">
    <property type="entry name" value="FapA_N"/>
</dbReference>